<evidence type="ECO:0000259" key="6">
    <source>
        <dbReference type="Pfam" id="PF21365"/>
    </source>
</evidence>
<dbReference type="Gene3D" id="2.60.40.1180">
    <property type="entry name" value="Golgi alpha-mannosidase II"/>
    <property type="match status" value="1"/>
</dbReference>
<proteinExistence type="inferred from homology"/>
<dbReference type="SMR" id="A0A0P6YIT1"/>
<protein>
    <recommendedName>
        <fullName evidence="9">Glycoside hydrolase</fullName>
    </recommendedName>
</protein>
<dbReference type="Gene3D" id="3.20.20.80">
    <property type="entry name" value="Glycosidases"/>
    <property type="match status" value="1"/>
</dbReference>
<reference evidence="7 8" key="1">
    <citation type="submission" date="2015-07" db="EMBL/GenBank/DDBJ databases">
        <title>Whole genome sequence of Herpetosiphon geysericola DSM 7119.</title>
        <authorList>
            <person name="Hemp J."/>
            <person name="Ward L.M."/>
            <person name="Pace L.A."/>
            <person name="Fischer W.W."/>
        </authorList>
    </citation>
    <scope>NUCLEOTIDE SEQUENCE [LARGE SCALE GENOMIC DNA]</scope>
    <source>
        <strain evidence="7 8">DSM 7119</strain>
    </source>
</reference>
<dbReference type="GO" id="GO:0004553">
    <property type="term" value="F:hydrolase activity, hydrolyzing O-glycosyl compounds"/>
    <property type="evidence" value="ECO:0007669"/>
    <property type="project" value="InterPro"/>
</dbReference>
<accession>A0A0P6YIT1</accession>
<dbReference type="OrthoDB" id="176168at2"/>
<keyword evidence="8" id="KW-1185">Reference proteome</keyword>
<dbReference type="PANTHER" id="PTHR43053:SF4">
    <property type="entry name" value="MYOGENESIS-REGULATING GLYCOSIDASE"/>
    <property type="match status" value="1"/>
</dbReference>
<dbReference type="STRING" id="70996.SE18_19800"/>
<dbReference type="Proteomes" id="UP000050277">
    <property type="component" value="Unassembled WGS sequence"/>
</dbReference>
<feature type="domain" description="Glycoside hydrolase family 31 TIM barrel" evidence="5">
    <location>
        <begin position="229"/>
        <end position="523"/>
    </location>
</feature>
<comment type="similarity">
    <text evidence="1 4">Belongs to the glycosyl hydrolase 31 family.</text>
</comment>
<dbReference type="InterPro" id="IPR050985">
    <property type="entry name" value="Alpha-glycosidase_related"/>
</dbReference>
<evidence type="ECO:0000313" key="8">
    <source>
        <dbReference type="Proteomes" id="UP000050277"/>
    </source>
</evidence>
<dbReference type="InterPro" id="IPR017853">
    <property type="entry name" value="GH"/>
</dbReference>
<evidence type="ECO:0000256" key="4">
    <source>
        <dbReference type="RuleBase" id="RU361185"/>
    </source>
</evidence>
<dbReference type="InterPro" id="IPR000322">
    <property type="entry name" value="Glyco_hydro_31_TIM"/>
</dbReference>
<name>A0A0P6YIT1_9CHLR</name>
<feature type="domain" description="Glycosyl hydrolase family 31 C-terminal" evidence="6">
    <location>
        <begin position="532"/>
        <end position="614"/>
    </location>
</feature>
<evidence type="ECO:0000313" key="7">
    <source>
        <dbReference type="EMBL" id="KPL82270.1"/>
    </source>
</evidence>
<dbReference type="InterPro" id="IPR013780">
    <property type="entry name" value="Glyco_hydro_b"/>
</dbReference>
<evidence type="ECO:0000259" key="5">
    <source>
        <dbReference type="Pfam" id="PF01055"/>
    </source>
</evidence>
<dbReference type="PATRIC" id="fig|70996.4.peg.3820"/>
<evidence type="ECO:0008006" key="9">
    <source>
        <dbReference type="Google" id="ProtNLM"/>
    </source>
</evidence>
<dbReference type="SUPFAM" id="SSF51011">
    <property type="entry name" value="Glycosyl hydrolase domain"/>
    <property type="match status" value="1"/>
</dbReference>
<evidence type="ECO:0000256" key="1">
    <source>
        <dbReference type="ARBA" id="ARBA00007806"/>
    </source>
</evidence>
<dbReference type="InterPro" id="IPR048395">
    <property type="entry name" value="Glyco_hydro_31_C"/>
</dbReference>
<dbReference type="PANTHER" id="PTHR43053">
    <property type="entry name" value="GLYCOSIDASE FAMILY 31"/>
    <property type="match status" value="1"/>
</dbReference>
<dbReference type="RefSeq" id="WP_054536197.1">
    <property type="nucleotide sequence ID" value="NZ_LGKP01000031.1"/>
</dbReference>
<dbReference type="Pfam" id="PF21365">
    <property type="entry name" value="Glyco_hydro_31_3rd"/>
    <property type="match status" value="1"/>
</dbReference>
<evidence type="ECO:0000256" key="2">
    <source>
        <dbReference type="ARBA" id="ARBA00022801"/>
    </source>
</evidence>
<dbReference type="EMBL" id="LGKP01000031">
    <property type="protein sequence ID" value="KPL82270.1"/>
    <property type="molecule type" value="Genomic_DNA"/>
</dbReference>
<dbReference type="Pfam" id="PF01055">
    <property type="entry name" value="Glyco_hydro_31_2nd"/>
    <property type="match status" value="1"/>
</dbReference>
<comment type="caution">
    <text evidence="7">The sequence shown here is derived from an EMBL/GenBank/DDBJ whole genome shotgun (WGS) entry which is preliminary data.</text>
</comment>
<sequence>MAYTLESTGLLVFQRDDEEVLTIQPYLAQYGSQFAAMGVQTQPDTVQYTSFDNQSFELNLKTTSTGYRLVFHVKHQVAQIGLAIGIQPAGSWYGMGERVIQSWPLNLAGVQSQPFITYDHADDGTLNIVTPVWIGANGVALMVAEDTGPLHVTIDSDPAGVIRLLQFPSPTPFGAGLDGSEIHYAGTRLVLDLVIAENVSLAAQQIIQKLGYPKAAPPLAMFSKPIWTTWARYKMDIDQAQTLAFAQEIIDHQYPYSVLEIDDRWQTAYGDLEFDRRKFPDPKAMVDQLHQLGYKVTLWIPPFFDPKSAAFAEAAAHGYLVKHPGNDQPYLTRWWQGWGGLLDVSNPAALAWWQAGLERLQSLYGIDGFKFDGAEGNFLPAEAKTYLPMTPNQYSDRYVAFVAQSWQWTEVRTGWRSQQQPIFFREWDKWSRWGMDNGLHAVITQALAMSVIGYPYVLPDMIGGNAYNGEFPERELLIRWTQVTALLPAMQFSIAPWQYDAETSQICQRYAQLHAELEPYIAELLQATTTEGTPLVRPLWWHYPDDASTRFIGDQWLFGEQYLAAPILQAKRYQRDIYLPEGGWRDYWTGEKFDGETWLYNYPAPLETMPLFERLW</sequence>
<dbReference type="SUPFAM" id="SSF51445">
    <property type="entry name" value="(Trans)glycosidases"/>
    <property type="match status" value="1"/>
</dbReference>
<dbReference type="GO" id="GO:0005975">
    <property type="term" value="P:carbohydrate metabolic process"/>
    <property type="evidence" value="ECO:0007669"/>
    <property type="project" value="InterPro"/>
</dbReference>
<organism evidence="7 8">
    <name type="scientific">Herpetosiphon geysericola</name>
    <dbReference type="NCBI Taxonomy" id="70996"/>
    <lineage>
        <taxon>Bacteria</taxon>
        <taxon>Bacillati</taxon>
        <taxon>Chloroflexota</taxon>
        <taxon>Chloroflexia</taxon>
        <taxon>Herpetosiphonales</taxon>
        <taxon>Herpetosiphonaceae</taxon>
        <taxon>Herpetosiphon</taxon>
    </lineage>
</organism>
<gene>
    <name evidence="7" type="ORF">SE18_19800</name>
</gene>
<dbReference type="AlphaFoldDB" id="A0A0P6YIT1"/>
<keyword evidence="2 4" id="KW-0378">Hydrolase</keyword>
<evidence type="ECO:0000256" key="3">
    <source>
        <dbReference type="ARBA" id="ARBA00023295"/>
    </source>
</evidence>
<keyword evidence="3 4" id="KW-0326">Glycosidase</keyword>
<dbReference type="CDD" id="cd06592">
    <property type="entry name" value="GH31_NET37"/>
    <property type="match status" value="1"/>
</dbReference>